<dbReference type="OMA" id="MCILWLL"/>
<name>A0AAE8ZR13_CAEBR</name>
<reference evidence="2 4" key="2">
    <citation type="submission" date="2022-05" db="EMBL/GenBank/DDBJ databases">
        <title>Chromosome-level reference genomes for two strains of Caenorhabditis briggsae: an improved platform for comparative genomics.</title>
        <authorList>
            <person name="Stevens L."/>
            <person name="Andersen E.C."/>
        </authorList>
    </citation>
    <scope>NUCLEOTIDE SEQUENCE [LARGE SCALE GENOMIC DNA]</scope>
    <source>
        <strain evidence="2">QX1410_ONT</strain>
        <tissue evidence="2">Whole-organism</tissue>
    </source>
</reference>
<accession>A0AAE8ZR13</accession>
<evidence type="ECO:0000313" key="3">
    <source>
        <dbReference type="EMBL" id="UMM38802.1"/>
    </source>
</evidence>
<evidence type="ECO:0000313" key="4">
    <source>
        <dbReference type="Proteomes" id="UP000827892"/>
    </source>
</evidence>
<evidence type="ECO:0000313" key="2">
    <source>
        <dbReference type="EMBL" id="ULT79496.1"/>
    </source>
</evidence>
<sequence length="325" mass="36640">MAHINHAYLDTSGGFNGADESQSRRLNSLSPTFFISPKTTGLASLFIQVVLIIVSATTSMFFFYHVGGYEYTQWNENSTILEPINHNNRNPLKEFLVSTITPNVSDSLVSTVNRSLDFSVAHFLYNDSDVETYKLILETDNGQSMEIENASFGIEQVPMTNFNIGDTDIDWLEVIRISTLVYVVICAFWVISGLLFICTIKCEILDTVIFNTTVLILVVLFQFVHSGLIAALIFLQREMSWRTLLITIMSIIIIFCSAILGSACIKLNFGWIKYIDHMHGTKKCHMFCCGRSNEPIDNGHAEPREIPVNAGQYENDVPLDRFDAF</sequence>
<dbReference type="EMBL" id="CP092625">
    <property type="protein sequence ID" value="UMM38802.1"/>
    <property type="molecule type" value="Genomic_DNA"/>
</dbReference>
<protein>
    <submittedName>
        <fullName evidence="2">Uncharacterized protein</fullName>
    </submittedName>
</protein>
<dbReference type="AlphaFoldDB" id="A0AAE8ZR13"/>
<reference evidence="3 5" key="1">
    <citation type="submission" date="2022-04" db="EMBL/GenBank/DDBJ databases">
        <title>Chromosome-level reference genomes for two strains of Caenorhabditis briggsae: an improved platform for comparative genomics.</title>
        <authorList>
            <person name="Stevens L."/>
            <person name="Andersen E."/>
        </authorList>
    </citation>
    <scope>NUCLEOTIDE SEQUENCE [LARGE SCALE GENOMIC DNA]</scope>
    <source>
        <strain evidence="3">VX34</strain>
        <tissue evidence="3">Whole-organism</tissue>
    </source>
</reference>
<dbReference type="EMBL" id="CP090896">
    <property type="protein sequence ID" value="ULT79496.1"/>
    <property type="molecule type" value="Genomic_DNA"/>
</dbReference>
<feature type="transmembrane region" description="Helical" evidence="1">
    <location>
        <begin position="212"/>
        <end position="235"/>
    </location>
</feature>
<feature type="transmembrane region" description="Helical" evidence="1">
    <location>
        <begin position="241"/>
        <end position="265"/>
    </location>
</feature>
<dbReference type="Proteomes" id="UP000829354">
    <property type="component" value="Chromosome X"/>
</dbReference>
<feature type="transmembrane region" description="Helical" evidence="1">
    <location>
        <begin position="42"/>
        <end position="64"/>
    </location>
</feature>
<feature type="transmembrane region" description="Helical" evidence="1">
    <location>
        <begin position="180"/>
        <end position="200"/>
    </location>
</feature>
<dbReference type="Proteomes" id="UP000827892">
    <property type="component" value="Chromosome X"/>
</dbReference>
<keyword evidence="1" id="KW-0472">Membrane</keyword>
<organism evidence="2 4">
    <name type="scientific">Caenorhabditis briggsae</name>
    <dbReference type="NCBI Taxonomy" id="6238"/>
    <lineage>
        <taxon>Eukaryota</taxon>
        <taxon>Metazoa</taxon>
        <taxon>Ecdysozoa</taxon>
        <taxon>Nematoda</taxon>
        <taxon>Chromadorea</taxon>
        <taxon>Rhabditida</taxon>
        <taxon>Rhabditina</taxon>
        <taxon>Rhabditomorpha</taxon>
        <taxon>Rhabditoidea</taxon>
        <taxon>Rhabditidae</taxon>
        <taxon>Peloderinae</taxon>
        <taxon>Caenorhabditis</taxon>
    </lineage>
</organism>
<evidence type="ECO:0000256" key="1">
    <source>
        <dbReference type="SAM" id="Phobius"/>
    </source>
</evidence>
<keyword evidence="1" id="KW-1133">Transmembrane helix</keyword>
<gene>
    <name evidence="2" type="ORF">L3Y34_010237</name>
    <name evidence="3" type="ORF">L5515_016127</name>
</gene>
<keyword evidence="1" id="KW-0812">Transmembrane</keyword>
<evidence type="ECO:0000313" key="5">
    <source>
        <dbReference type="Proteomes" id="UP000829354"/>
    </source>
</evidence>
<keyword evidence="5" id="KW-1185">Reference proteome</keyword>
<proteinExistence type="predicted"/>